<name>A0A1H3NVW8_9RHOB</name>
<keyword evidence="1" id="KW-0812">Transmembrane</keyword>
<keyword evidence="3" id="KW-0378">Hydrolase</keyword>
<dbReference type="Pfam" id="PF03372">
    <property type="entry name" value="Exo_endo_phos"/>
    <property type="match status" value="1"/>
</dbReference>
<dbReference type="Gene3D" id="3.60.10.10">
    <property type="entry name" value="Endonuclease/exonuclease/phosphatase"/>
    <property type="match status" value="1"/>
</dbReference>
<keyword evidence="4" id="KW-1185">Reference proteome</keyword>
<feature type="domain" description="Endonuclease/exonuclease/phosphatase" evidence="2">
    <location>
        <begin position="110"/>
        <end position="316"/>
    </location>
</feature>
<keyword evidence="3" id="KW-0269">Exonuclease</keyword>
<feature type="transmembrane region" description="Helical" evidence="1">
    <location>
        <begin position="63"/>
        <end position="80"/>
    </location>
</feature>
<dbReference type="InterPro" id="IPR005135">
    <property type="entry name" value="Endo/exonuclease/phosphatase"/>
</dbReference>
<feature type="transmembrane region" description="Helical" evidence="1">
    <location>
        <begin position="7"/>
        <end position="25"/>
    </location>
</feature>
<dbReference type="Proteomes" id="UP000199286">
    <property type="component" value="Unassembled WGS sequence"/>
</dbReference>
<evidence type="ECO:0000256" key="1">
    <source>
        <dbReference type="SAM" id="Phobius"/>
    </source>
</evidence>
<keyword evidence="1" id="KW-0472">Membrane</keyword>
<proteinExistence type="predicted"/>
<evidence type="ECO:0000313" key="4">
    <source>
        <dbReference type="Proteomes" id="UP000199286"/>
    </source>
</evidence>
<dbReference type="AlphaFoldDB" id="A0A1H3NVW8"/>
<dbReference type="GO" id="GO:0004527">
    <property type="term" value="F:exonuclease activity"/>
    <property type="evidence" value="ECO:0007669"/>
    <property type="project" value="UniProtKB-KW"/>
</dbReference>
<dbReference type="STRING" id="321339.SAMN05444340_1347"/>
<dbReference type="InterPro" id="IPR036691">
    <property type="entry name" value="Endo/exonu/phosph_ase_sf"/>
</dbReference>
<sequence length="363" mass="39404">MSACAARLVLSFVVALATVTFLPLIDTNTWWIRYLDFPRVQIFFCLLILTAIAIILRSQISKVGTIVVGIGLLALGHQAFKLYPFSSLSANAAESFDTCSTGSSFTLLIANVRKRNEDAAAFLNVVEAVNPDLLLILETDNWWDRSLQSLDDRFPEKVQFIPEGHGAFGMHVFSRLPLINPEFQFLFDGYTPMAVMGVKLRSGAVVQFVGVHPHPPLAWSQPTTLRDASLLQAALLAGSSPSATIVAGAFNSVPWEPVTRRAARIGRLLDPRIGRGIMPTFRVDSSLISWPLDQILFQEEFGLLEFGVLPAFGSDHYPVTASLCHAPGRDGLAAAPEANPGDIAEAEDSIEEAKVVGATNDGE</sequence>
<evidence type="ECO:0000259" key="2">
    <source>
        <dbReference type="Pfam" id="PF03372"/>
    </source>
</evidence>
<protein>
    <submittedName>
        <fullName evidence="3">Uncharacterized conserved protein YafD, endonuclease/exonuclease/phosphatase (EEP) superfamily</fullName>
    </submittedName>
</protein>
<feature type="transmembrane region" description="Helical" evidence="1">
    <location>
        <begin position="37"/>
        <end position="56"/>
    </location>
</feature>
<dbReference type="GO" id="GO:0004519">
    <property type="term" value="F:endonuclease activity"/>
    <property type="evidence" value="ECO:0007669"/>
    <property type="project" value="UniProtKB-KW"/>
</dbReference>
<keyword evidence="1" id="KW-1133">Transmembrane helix</keyword>
<organism evidence="3 4">
    <name type="scientific">Citreimonas salinaria</name>
    <dbReference type="NCBI Taxonomy" id="321339"/>
    <lineage>
        <taxon>Bacteria</taxon>
        <taxon>Pseudomonadati</taxon>
        <taxon>Pseudomonadota</taxon>
        <taxon>Alphaproteobacteria</taxon>
        <taxon>Rhodobacterales</taxon>
        <taxon>Roseobacteraceae</taxon>
        <taxon>Citreimonas</taxon>
    </lineage>
</organism>
<keyword evidence="3" id="KW-0255">Endonuclease</keyword>
<keyword evidence="3" id="KW-0540">Nuclease</keyword>
<evidence type="ECO:0000313" key="3">
    <source>
        <dbReference type="EMBL" id="SDY93032.1"/>
    </source>
</evidence>
<gene>
    <name evidence="3" type="ORF">SAMN05444340_1347</name>
</gene>
<dbReference type="EMBL" id="FNPF01000034">
    <property type="protein sequence ID" value="SDY93032.1"/>
    <property type="molecule type" value="Genomic_DNA"/>
</dbReference>
<dbReference type="SUPFAM" id="SSF56219">
    <property type="entry name" value="DNase I-like"/>
    <property type="match status" value="1"/>
</dbReference>
<accession>A0A1H3NVW8</accession>
<reference evidence="3 4" key="1">
    <citation type="submission" date="2016-10" db="EMBL/GenBank/DDBJ databases">
        <authorList>
            <person name="de Groot N.N."/>
        </authorList>
    </citation>
    <scope>NUCLEOTIDE SEQUENCE [LARGE SCALE GENOMIC DNA]</scope>
    <source>
        <strain evidence="3 4">DSM 26880</strain>
    </source>
</reference>